<accession>A0A0L0UW16</accession>
<comment type="caution">
    <text evidence="1">The sequence shown here is derived from an EMBL/GenBank/DDBJ whole genome shotgun (WGS) entry which is preliminary data.</text>
</comment>
<proteinExistence type="predicted"/>
<evidence type="ECO:0000313" key="1">
    <source>
        <dbReference type="EMBL" id="KNE91126.1"/>
    </source>
</evidence>
<name>A0A0L0UW16_9BASI</name>
<gene>
    <name evidence="1" type="ORF">PSTG_15440</name>
</gene>
<protein>
    <submittedName>
        <fullName evidence="1">Uncharacterized protein</fullName>
    </submittedName>
</protein>
<dbReference type="Proteomes" id="UP000054564">
    <property type="component" value="Unassembled WGS sequence"/>
</dbReference>
<organism evidence="1 2">
    <name type="scientific">Puccinia striiformis f. sp. tritici PST-78</name>
    <dbReference type="NCBI Taxonomy" id="1165861"/>
    <lineage>
        <taxon>Eukaryota</taxon>
        <taxon>Fungi</taxon>
        <taxon>Dikarya</taxon>
        <taxon>Basidiomycota</taxon>
        <taxon>Pucciniomycotina</taxon>
        <taxon>Pucciniomycetes</taxon>
        <taxon>Pucciniales</taxon>
        <taxon>Pucciniaceae</taxon>
        <taxon>Puccinia</taxon>
    </lineage>
</organism>
<sequence length="82" mass="9316">MRIIEELLGHDLYGLVWKVIQDYAAAPTMRYSGGDDDRSAMARVHSFQSENSVDVAQSRLPRAFATQRGSRSRVETFIRNVD</sequence>
<reference evidence="2" key="1">
    <citation type="submission" date="2014-03" db="EMBL/GenBank/DDBJ databases">
        <title>The Genome Sequence of Puccinia striiformis f. sp. tritici PST-78.</title>
        <authorList>
            <consortium name="The Broad Institute Genome Sequencing Platform"/>
            <person name="Cuomo C."/>
            <person name="Hulbert S."/>
            <person name="Chen X."/>
            <person name="Walker B."/>
            <person name="Young S.K."/>
            <person name="Zeng Q."/>
            <person name="Gargeya S."/>
            <person name="Fitzgerald M."/>
            <person name="Haas B."/>
            <person name="Abouelleil A."/>
            <person name="Alvarado L."/>
            <person name="Arachchi H.M."/>
            <person name="Berlin A.M."/>
            <person name="Chapman S.B."/>
            <person name="Goldberg J."/>
            <person name="Griggs A."/>
            <person name="Gujja S."/>
            <person name="Hansen M."/>
            <person name="Howarth C."/>
            <person name="Imamovic A."/>
            <person name="Larimer J."/>
            <person name="McCowan C."/>
            <person name="Montmayeur A."/>
            <person name="Murphy C."/>
            <person name="Neiman D."/>
            <person name="Pearson M."/>
            <person name="Priest M."/>
            <person name="Roberts A."/>
            <person name="Saif S."/>
            <person name="Shea T."/>
            <person name="Sisk P."/>
            <person name="Sykes S."/>
            <person name="Wortman J."/>
            <person name="Nusbaum C."/>
            <person name="Birren B."/>
        </authorList>
    </citation>
    <scope>NUCLEOTIDE SEQUENCE [LARGE SCALE GENOMIC DNA]</scope>
    <source>
        <strain evidence="2">race PST-78</strain>
    </source>
</reference>
<evidence type="ECO:0000313" key="2">
    <source>
        <dbReference type="Proteomes" id="UP000054564"/>
    </source>
</evidence>
<keyword evidence="2" id="KW-1185">Reference proteome</keyword>
<dbReference type="AlphaFoldDB" id="A0A0L0UW16"/>
<dbReference type="EMBL" id="AJIL01000218">
    <property type="protein sequence ID" value="KNE91126.1"/>
    <property type="molecule type" value="Genomic_DNA"/>
</dbReference>